<protein>
    <submittedName>
        <fullName evidence="2">Uncharacterized protein</fullName>
    </submittedName>
</protein>
<accession>A0A1I6Y8E4</accession>
<gene>
    <name evidence="2" type="ORF">SAMN05216474_0722</name>
</gene>
<dbReference type="AlphaFoldDB" id="A0A1I6Y8E4"/>
<name>A0A1I6Y8E4_9FLAO</name>
<feature type="transmembrane region" description="Helical" evidence="1">
    <location>
        <begin position="68"/>
        <end position="92"/>
    </location>
</feature>
<dbReference type="STRING" id="477690.SAMN05216474_0722"/>
<keyword evidence="3" id="KW-1185">Reference proteome</keyword>
<evidence type="ECO:0000256" key="1">
    <source>
        <dbReference type="SAM" id="Phobius"/>
    </source>
</evidence>
<evidence type="ECO:0000313" key="3">
    <source>
        <dbReference type="Proteomes" id="UP000236454"/>
    </source>
</evidence>
<dbReference type="Proteomes" id="UP000236454">
    <property type="component" value="Unassembled WGS sequence"/>
</dbReference>
<keyword evidence="1" id="KW-0472">Membrane</keyword>
<organism evidence="2 3">
    <name type="scientific">Lishizhenia tianjinensis</name>
    <dbReference type="NCBI Taxonomy" id="477690"/>
    <lineage>
        <taxon>Bacteria</taxon>
        <taxon>Pseudomonadati</taxon>
        <taxon>Bacteroidota</taxon>
        <taxon>Flavobacteriia</taxon>
        <taxon>Flavobacteriales</taxon>
        <taxon>Crocinitomicaceae</taxon>
        <taxon>Lishizhenia</taxon>
    </lineage>
</organism>
<reference evidence="2 3" key="1">
    <citation type="submission" date="2016-10" db="EMBL/GenBank/DDBJ databases">
        <authorList>
            <person name="de Groot N.N."/>
        </authorList>
    </citation>
    <scope>NUCLEOTIDE SEQUENCE [LARGE SCALE GENOMIC DNA]</scope>
    <source>
        <strain evidence="2 3">CGMCC 1.7005</strain>
    </source>
</reference>
<keyword evidence="1" id="KW-0812">Transmembrane</keyword>
<dbReference type="OrthoDB" id="1467745at2"/>
<evidence type="ECO:0000313" key="2">
    <source>
        <dbReference type="EMBL" id="SFT46753.1"/>
    </source>
</evidence>
<proteinExistence type="predicted"/>
<keyword evidence="1" id="KW-1133">Transmembrane helix</keyword>
<dbReference type="EMBL" id="FPAS01000001">
    <property type="protein sequence ID" value="SFT46753.1"/>
    <property type="molecule type" value="Genomic_DNA"/>
</dbReference>
<dbReference type="RefSeq" id="WP_090246423.1">
    <property type="nucleotide sequence ID" value="NZ_FPAS01000001.1"/>
</dbReference>
<sequence>MKQILCKSCKQWSTDEFNCEHCGNLLNEHIIREEKYIAKHGIQKPKPPGKLAVFFEKTRNSKNPFVRLLYYIVMGIWGIYVGLVVFMLYLAIAASA</sequence>